<protein>
    <recommendedName>
        <fullName evidence="3">DUF2889 domain-containing protein</fullName>
    </recommendedName>
</protein>
<proteinExistence type="predicted"/>
<accession>A0A011P6Y4</accession>
<dbReference type="PATRIC" id="fig|1454003.3.peg.70"/>
<dbReference type="Proteomes" id="UP000021816">
    <property type="component" value="Unassembled WGS sequence"/>
</dbReference>
<evidence type="ECO:0008006" key="3">
    <source>
        <dbReference type="Google" id="ProtNLM"/>
    </source>
</evidence>
<sequence>MGSQIPSGSLMPLPAPTAKRTCMHVRSVQLDGEKGRDGCRDIAARLVDVKGRDCPLSSCLRKRGEAAHDLSLRVTGDARMNVLEAAACADAMSDVGNGDRIAPDYLQLIGLDLFHGSRTAVKNLFRSTRGCSHLGELASFLPTAALQTFASDVRDNDDSGRKFYQLDRCHALESHSDAVLRYYPRCYRGQKPG</sequence>
<gene>
    <name evidence="1" type="ORF">AW10_00067</name>
</gene>
<dbReference type="AlphaFoldDB" id="A0A011P6Y4"/>
<evidence type="ECO:0000313" key="1">
    <source>
        <dbReference type="EMBL" id="EXI83331.1"/>
    </source>
</evidence>
<dbReference type="EMBL" id="JEMX01000002">
    <property type="protein sequence ID" value="EXI83331.1"/>
    <property type="molecule type" value="Genomic_DNA"/>
</dbReference>
<reference evidence="1 2" key="1">
    <citation type="submission" date="2014-02" db="EMBL/GenBank/DDBJ databases">
        <title>Expanding our view of genomic diversity in Candidatus Accumulibacter clades.</title>
        <authorList>
            <person name="Skennerton C.T."/>
            <person name="Barr J.J."/>
            <person name="Slater F.R."/>
            <person name="Bond P.L."/>
            <person name="Tyson G.W."/>
        </authorList>
    </citation>
    <scope>NUCLEOTIDE SEQUENCE [LARGE SCALE GENOMIC DNA]</scope>
    <source>
        <strain evidence="2">BA-92</strain>
    </source>
</reference>
<dbReference type="InterPro" id="IPR021312">
    <property type="entry name" value="DUF2889"/>
</dbReference>
<name>A0A011P6Y4_9PROT</name>
<organism evidence="1 2">
    <name type="scientific">Candidatus Accumulibacter appositus</name>
    <dbReference type="NCBI Taxonomy" id="1454003"/>
    <lineage>
        <taxon>Bacteria</taxon>
        <taxon>Pseudomonadati</taxon>
        <taxon>Pseudomonadota</taxon>
        <taxon>Betaproteobacteria</taxon>
        <taxon>Candidatus Accumulibacter</taxon>
    </lineage>
</organism>
<comment type="caution">
    <text evidence="1">The sequence shown here is derived from an EMBL/GenBank/DDBJ whole genome shotgun (WGS) entry which is preliminary data.</text>
</comment>
<evidence type="ECO:0000313" key="2">
    <source>
        <dbReference type="Proteomes" id="UP000021816"/>
    </source>
</evidence>
<dbReference type="Pfam" id="PF11136">
    <property type="entry name" value="DUF2889"/>
    <property type="match status" value="1"/>
</dbReference>
<dbReference type="STRING" id="1454003.AW10_00067"/>